<evidence type="ECO:0000256" key="7">
    <source>
        <dbReference type="ARBA" id="ARBA00023136"/>
    </source>
</evidence>
<feature type="transmembrane region" description="Helical" evidence="8">
    <location>
        <begin position="348"/>
        <end position="370"/>
    </location>
</feature>
<evidence type="ECO:0000256" key="1">
    <source>
        <dbReference type="ARBA" id="ARBA00004651"/>
    </source>
</evidence>
<keyword evidence="8 9" id="KW-0813">Transport</keyword>
<evidence type="ECO:0000256" key="4">
    <source>
        <dbReference type="ARBA" id="ARBA00022960"/>
    </source>
</evidence>
<feature type="transmembrane region" description="Helical" evidence="8">
    <location>
        <begin position="310"/>
        <end position="328"/>
    </location>
</feature>
<dbReference type="GO" id="GO:0005886">
    <property type="term" value="C:plasma membrane"/>
    <property type="evidence" value="ECO:0007669"/>
    <property type="project" value="UniProtKB-SubCell"/>
</dbReference>
<feature type="transmembrane region" description="Helical" evidence="8">
    <location>
        <begin position="267"/>
        <end position="289"/>
    </location>
</feature>
<dbReference type="HOGENOM" id="CLU_006797_4_1_0"/>
<feature type="transmembrane region" description="Helical" evidence="8">
    <location>
        <begin position="186"/>
        <end position="209"/>
    </location>
</feature>
<evidence type="ECO:0000256" key="6">
    <source>
        <dbReference type="ARBA" id="ARBA00022989"/>
    </source>
</evidence>
<feature type="transmembrane region" description="Helical" evidence="8">
    <location>
        <begin position="441"/>
        <end position="465"/>
    </location>
</feature>
<dbReference type="RefSeq" id="WP_012875550.1">
    <property type="nucleotide sequence ID" value="NC_013525.1"/>
</dbReference>
<proteinExistence type="inferred from homology"/>
<dbReference type="STRING" id="525904.Tter_1610"/>
<dbReference type="GO" id="GO:0008360">
    <property type="term" value="P:regulation of cell shape"/>
    <property type="evidence" value="ECO:0007669"/>
    <property type="project" value="UniProtKB-UniRule"/>
</dbReference>
<dbReference type="PANTHER" id="PTHR47019:SF1">
    <property type="entry name" value="LIPID II FLIPPASE MURJ"/>
    <property type="match status" value="1"/>
</dbReference>
<organism evidence="10 11">
    <name type="scientific">Thermobaculum terrenum (strain ATCC BAA-798 / CCMEE 7001 / YNP1)</name>
    <dbReference type="NCBI Taxonomy" id="525904"/>
    <lineage>
        <taxon>Bacteria</taxon>
        <taxon>Bacillati</taxon>
        <taxon>Chloroflexota</taxon>
        <taxon>Chloroflexia</taxon>
        <taxon>Candidatus Thermobaculales</taxon>
        <taxon>Candidatus Thermobaculaceae</taxon>
        <taxon>Thermobaculum</taxon>
    </lineage>
</organism>
<feature type="transmembrane region" description="Helical" evidence="8">
    <location>
        <begin position="409"/>
        <end position="429"/>
    </location>
</feature>
<comment type="subcellular location">
    <subcellularLocation>
        <location evidence="1 8">Cell membrane</location>
        <topology evidence="1 8">Multi-pass membrane protein</topology>
    </subcellularLocation>
</comment>
<accession>D1CCK1</accession>
<evidence type="ECO:0000256" key="2">
    <source>
        <dbReference type="ARBA" id="ARBA00022475"/>
    </source>
</evidence>
<keyword evidence="6 8" id="KW-1133">Transmembrane helix</keyword>
<comment type="pathway">
    <text evidence="8">Cell wall biogenesis; peptidoglycan biosynthesis.</text>
</comment>
<dbReference type="eggNOG" id="COG0728">
    <property type="taxonomic scope" value="Bacteria"/>
</dbReference>
<gene>
    <name evidence="8" type="primary">murJ</name>
    <name evidence="10" type="ordered locus">Tter_1610</name>
</gene>
<keyword evidence="7 8" id="KW-0472">Membrane</keyword>
<dbReference type="UniPathway" id="UPA00219"/>
<evidence type="ECO:0000313" key="11">
    <source>
        <dbReference type="Proteomes" id="UP000000323"/>
    </source>
</evidence>
<dbReference type="PANTHER" id="PTHR47019">
    <property type="entry name" value="LIPID II FLIPPASE MURJ"/>
    <property type="match status" value="1"/>
</dbReference>
<dbReference type="AlphaFoldDB" id="D1CCK1"/>
<dbReference type="HAMAP" id="MF_02078">
    <property type="entry name" value="MurJ_MviN"/>
    <property type="match status" value="1"/>
</dbReference>
<dbReference type="EMBL" id="CP001825">
    <property type="protein sequence ID" value="ACZ42516.1"/>
    <property type="molecule type" value="Genomic_DNA"/>
</dbReference>
<comment type="similarity">
    <text evidence="8 9">Belongs to the MurJ/MviN family.</text>
</comment>
<feature type="transmembrane region" description="Helical" evidence="8">
    <location>
        <begin position="132"/>
        <end position="152"/>
    </location>
</feature>
<evidence type="ECO:0000256" key="8">
    <source>
        <dbReference type="HAMAP-Rule" id="MF_02078"/>
    </source>
</evidence>
<feature type="transmembrane region" description="Helical" evidence="8">
    <location>
        <begin position="477"/>
        <end position="495"/>
    </location>
</feature>
<reference evidence="11" key="1">
    <citation type="journal article" date="2010" name="Stand. Genomic Sci.">
        <title>Complete genome sequence of 'Thermobaculum terrenum' type strain (YNP1).</title>
        <authorList>
            <person name="Kiss H."/>
            <person name="Cleland D."/>
            <person name="Lapidus A."/>
            <person name="Lucas S."/>
            <person name="Glavina Del Rio T."/>
            <person name="Nolan M."/>
            <person name="Tice H."/>
            <person name="Han C."/>
            <person name="Goodwin L."/>
            <person name="Pitluck S."/>
            <person name="Liolios K."/>
            <person name="Ivanova N."/>
            <person name="Mavromatis K."/>
            <person name="Ovchinnikova G."/>
            <person name="Pati A."/>
            <person name="Chen A."/>
            <person name="Palaniappan K."/>
            <person name="Land M."/>
            <person name="Hauser L."/>
            <person name="Chang Y."/>
            <person name="Jeffries C."/>
            <person name="Lu M."/>
            <person name="Brettin T."/>
            <person name="Detter J."/>
            <person name="Goker M."/>
            <person name="Tindall B."/>
            <person name="Beck B."/>
            <person name="McDermott T."/>
            <person name="Woyke T."/>
            <person name="Bristow J."/>
            <person name="Eisen J."/>
            <person name="Markowitz V."/>
            <person name="Hugenholtz P."/>
            <person name="Kyrpides N."/>
            <person name="Klenk H."/>
            <person name="Cheng J."/>
        </authorList>
    </citation>
    <scope>NUCLEOTIDE SEQUENCE [LARGE SCALE GENOMIC DNA]</scope>
    <source>
        <strain evidence="11">ATCC BAA-798 / YNP1</strain>
    </source>
</reference>
<name>D1CCK1_THET1</name>
<keyword evidence="3 8" id="KW-0812">Transmembrane</keyword>
<dbReference type="InterPro" id="IPR051050">
    <property type="entry name" value="Lipid_II_flippase_MurJ/MviN"/>
</dbReference>
<comment type="function">
    <text evidence="8 9">Involved in peptidoglycan biosynthesis. Transports lipid-linked peptidoglycan precursors from the inner to the outer leaflet of the cytoplasmic membrane.</text>
</comment>
<evidence type="ECO:0000256" key="9">
    <source>
        <dbReference type="PIRNR" id="PIRNR002869"/>
    </source>
</evidence>
<feature type="transmembrane region" description="Helical" evidence="8">
    <location>
        <begin position="47"/>
        <end position="67"/>
    </location>
</feature>
<feature type="transmembrane region" description="Helical" evidence="8">
    <location>
        <begin position="159"/>
        <end position="180"/>
    </location>
</feature>
<dbReference type="InterPro" id="IPR004268">
    <property type="entry name" value="MurJ"/>
</dbReference>
<keyword evidence="11" id="KW-1185">Reference proteome</keyword>
<keyword evidence="4 8" id="KW-0133">Cell shape</keyword>
<dbReference type="CDD" id="cd13123">
    <property type="entry name" value="MATE_MurJ_like"/>
    <property type="match status" value="1"/>
</dbReference>
<evidence type="ECO:0000256" key="5">
    <source>
        <dbReference type="ARBA" id="ARBA00022984"/>
    </source>
</evidence>
<keyword evidence="5 8" id="KW-0573">Peptidoglycan synthesis</keyword>
<feature type="transmembrane region" description="Helical" evidence="8">
    <location>
        <begin position="88"/>
        <end position="112"/>
    </location>
</feature>
<dbReference type="PIRSF" id="PIRSF002869">
    <property type="entry name" value="MviN"/>
    <property type="match status" value="1"/>
</dbReference>
<keyword evidence="8 9" id="KW-0961">Cell wall biogenesis/degradation</keyword>
<evidence type="ECO:0000313" key="10">
    <source>
        <dbReference type="EMBL" id="ACZ42516.1"/>
    </source>
</evidence>
<evidence type="ECO:0000256" key="3">
    <source>
        <dbReference type="ARBA" id="ARBA00022692"/>
    </source>
</evidence>
<dbReference type="GO" id="GO:0034204">
    <property type="term" value="P:lipid translocation"/>
    <property type="evidence" value="ECO:0007669"/>
    <property type="project" value="TreeGrafter"/>
</dbReference>
<dbReference type="Proteomes" id="UP000000323">
    <property type="component" value="Chromosome 1"/>
</dbReference>
<keyword evidence="2 8" id="KW-1003">Cell membrane</keyword>
<dbReference type="NCBIfam" id="TIGR01695">
    <property type="entry name" value="murJ_mviN"/>
    <property type="match status" value="1"/>
</dbReference>
<dbReference type="PRINTS" id="PR01806">
    <property type="entry name" value="VIRFACTRMVIN"/>
</dbReference>
<protein>
    <recommendedName>
        <fullName evidence="8">Probable lipid II flippase MurJ</fullName>
    </recommendedName>
</protein>
<sequence>MTARLARFAFIMAVAFVLSRVLGLVRDQVILALIGPGRDYDAYLLALQVPDLLFILMSGGAFSAAFIPVFTRLIQSHGDDEAWDMASGVMWTTVSIAVVLILLVWIFAPQIVAYGIARRSHDPYVVQKTTELLRLVVFQPLFLLLASVATAVLQSFDRFLVPAIGPIIYNISIIVSTLLFSRWLGIDAVAIGVVVGAVLFFLIQLPFLLQMGLSTRWQPPFANQHVRRTFILLAPRIVGQAAVQVNTMVALYLAAGLGTGRVTAFRVASLLFALPVSLFGTSVATAAFPALSREAGAMDIAAYKSVLKRAVKGVIFFILPASVGMMLLREPIIALLFERGKFTREDTLLTAQPFFFFAVGMWAYALVDMLPRAFYALQDTLTPLKVALVTVLLDIFVSFILVGPLGLRGLAFAFSLATIVQVLALSYLLRSRVGEWIDSEMINFLLKCCIATVLMGGLLILLRPWVVNYHLLSFPDFLVRLLIVIAVAAGGYLGVSTALGQSEVRVVLNMVLRK</sequence>
<dbReference type="OrthoDB" id="9804143at2"/>
<dbReference type="Pfam" id="PF03023">
    <property type="entry name" value="MurJ"/>
    <property type="match status" value="1"/>
</dbReference>
<dbReference type="GO" id="GO:0009252">
    <property type="term" value="P:peptidoglycan biosynthetic process"/>
    <property type="evidence" value="ECO:0007669"/>
    <property type="project" value="UniProtKB-UniRule"/>
</dbReference>
<dbReference type="KEGG" id="ttr:Tter_1610"/>
<dbReference type="GO" id="GO:0015648">
    <property type="term" value="F:lipid-linked peptidoglycan transporter activity"/>
    <property type="evidence" value="ECO:0007669"/>
    <property type="project" value="UniProtKB-UniRule"/>
</dbReference>
<feature type="transmembrane region" description="Helical" evidence="8">
    <location>
        <begin position="382"/>
        <end position="403"/>
    </location>
</feature>
<dbReference type="GO" id="GO:0071555">
    <property type="term" value="P:cell wall organization"/>
    <property type="evidence" value="ECO:0007669"/>
    <property type="project" value="UniProtKB-UniRule"/>
</dbReference>